<sequence>MKKYDNFCSALSNMKQIYKYSEPYDDTVILTGLVGLYEICFEQSWKMMKEILSAHGYEASATGSPKIILKTAYQAGMIKDEELWLRALQERNNVSHSYNEKIALEIISQAKSFFYPMFCELKEEIDSKWL</sequence>
<keyword evidence="2" id="KW-1185">Reference proteome</keyword>
<dbReference type="EMBL" id="VIRV01000010">
    <property type="protein sequence ID" value="MBY0759081.1"/>
    <property type="molecule type" value="Genomic_DNA"/>
</dbReference>
<evidence type="ECO:0000313" key="1">
    <source>
        <dbReference type="EMBL" id="MBY0759081.1"/>
    </source>
</evidence>
<dbReference type="Proteomes" id="UP000779049">
    <property type="component" value="Unassembled WGS sequence"/>
</dbReference>
<dbReference type="Gene3D" id="1.20.120.330">
    <property type="entry name" value="Nucleotidyltransferases domain 2"/>
    <property type="match status" value="1"/>
</dbReference>
<reference evidence="1 2" key="1">
    <citation type="journal article" date="2020" name="New Microbes New Infect">
        <title>Sellimonas caecigallum sp. nov., description and genome sequence of a new member of the Sellimonas genus isolated from the cecum of feral chicken.</title>
        <authorList>
            <person name="Wongkuna S."/>
            <person name="Ghimire S."/>
            <person name="Antony L."/>
            <person name="Chankhamhaengdecha S."/>
            <person name="Janvilisri T."/>
            <person name="Scaria J."/>
        </authorList>
    </citation>
    <scope>NUCLEOTIDE SEQUENCE [LARGE SCALE GENOMIC DNA]</scope>
    <source>
        <strain evidence="1 2">SW451</strain>
    </source>
</reference>
<protein>
    <submittedName>
        <fullName evidence="1">Nucleotidyltransferase</fullName>
    </submittedName>
</protein>
<dbReference type="SUPFAM" id="SSF81593">
    <property type="entry name" value="Nucleotidyltransferase substrate binding subunit/domain"/>
    <property type="match status" value="1"/>
</dbReference>
<evidence type="ECO:0000313" key="2">
    <source>
        <dbReference type="Proteomes" id="UP000779049"/>
    </source>
</evidence>
<comment type="caution">
    <text evidence="1">The sequence shown here is derived from an EMBL/GenBank/DDBJ whole genome shotgun (WGS) entry which is preliminary data.</text>
</comment>
<dbReference type="NCBIfam" id="TIGR01987">
    <property type="entry name" value="HI0074"/>
    <property type="match status" value="1"/>
</dbReference>
<dbReference type="Pfam" id="PF08780">
    <property type="entry name" value="NTase_sub_bind"/>
    <property type="match status" value="1"/>
</dbReference>
<gene>
    <name evidence="1" type="ORF">FLB61_08280</name>
</gene>
<name>A0ABS7L7K3_9FIRM</name>
<proteinExistence type="predicted"/>
<accession>A0ABS7L7K3</accession>
<dbReference type="RefSeq" id="WP_087200586.1">
    <property type="nucleotide sequence ID" value="NZ_CP173660.1"/>
</dbReference>
<dbReference type="InterPro" id="IPR010235">
    <property type="entry name" value="HepT"/>
</dbReference>
<organism evidence="1 2">
    <name type="scientific">Sellimonas caecigallum</name>
    <dbReference type="NCBI Taxonomy" id="2592333"/>
    <lineage>
        <taxon>Bacteria</taxon>
        <taxon>Bacillati</taxon>
        <taxon>Bacillota</taxon>
        <taxon>Clostridia</taxon>
        <taxon>Lachnospirales</taxon>
        <taxon>Lachnospiraceae</taxon>
        <taxon>Sellimonas</taxon>
    </lineage>
</organism>